<dbReference type="PANTHER" id="PTHR35271">
    <property type="entry name" value="ABC TRANSPORTER, SUBSTRATE-BINDING LIPOPROTEIN-RELATED"/>
    <property type="match status" value="1"/>
</dbReference>
<keyword evidence="3" id="KW-1185">Reference proteome</keyword>
<dbReference type="KEGG" id="pef:A7E78_07985"/>
<dbReference type="Gene3D" id="3.40.50.2300">
    <property type="match status" value="2"/>
</dbReference>
<dbReference type="OrthoDB" id="5644906at2"/>
<gene>
    <name evidence="2" type="ORF">A7E78_07985</name>
</gene>
<protein>
    <recommendedName>
        <fullName evidence="4">ABC transporter substrate-binding protein</fullName>
    </recommendedName>
</protein>
<evidence type="ECO:0000313" key="3">
    <source>
        <dbReference type="Proteomes" id="UP000182517"/>
    </source>
</evidence>
<dbReference type="Proteomes" id="UP000182517">
    <property type="component" value="Chromosome"/>
</dbReference>
<dbReference type="InterPro" id="IPR007487">
    <property type="entry name" value="ABC_transpt-TYRBP-like"/>
</dbReference>
<keyword evidence="1" id="KW-0732">Signal</keyword>
<dbReference type="STRING" id="1842532.A7E78_07985"/>
<name>A0A1L3GPB0_9BACT</name>
<sequence length="334" mass="37123">MSRWVLFAVIFLCGICAVEATAADHVADSVDAYRGKKVLWVNSYHQGYLWADGIGRGIQKTLSGSGVELKSWHMDTLRNRSEAYGQQAGDTARRLVEEYRPDVIIASDDNAQRFLVVPYLRGSDLPVVFCGVNRAPSEYGYPARNVTGMHEVDFVADLVQRMRNFAGGDRIGMIACQRETDQIIADDYNHHVFGERLKVYLVQNFDEFKEAFLRAQQEVDILCLPNNAGIEGWQNDLAETFLTEHTRIPTGGFNPWMKSFVIFNLAKVPEEQGAYAAATALRILAGAQPEDIPIVKNQEAQLTVNLKMAQAAGIVVPVSLLQTAEVIGQEALQE</sequence>
<reference evidence="2 3" key="1">
    <citation type="journal article" date="2017" name="Genome Announc.">
        <title>Complete Genome Sequences of Two Acetylene-Fermenting Pelobacter acetylenicus Strains.</title>
        <authorList>
            <person name="Sutton J.M."/>
            <person name="Baesman S.M."/>
            <person name="Fierst J.L."/>
            <person name="Poret-Peterson A.T."/>
            <person name="Oremland R.S."/>
            <person name="Dunlap D.S."/>
            <person name="Akob D.M."/>
        </authorList>
    </citation>
    <scope>NUCLEOTIDE SEQUENCE [LARGE SCALE GENOMIC DNA]</scope>
    <source>
        <strain evidence="2 3">SFB93</strain>
    </source>
</reference>
<proteinExistence type="predicted"/>
<accession>A0A1L3GPB0</accession>
<organism evidence="2 3">
    <name type="scientific">Syntrophotalea acetylenivorans</name>
    <dbReference type="NCBI Taxonomy" id="1842532"/>
    <lineage>
        <taxon>Bacteria</taxon>
        <taxon>Pseudomonadati</taxon>
        <taxon>Thermodesulfobacteriota</taxon>
        <taxon>Desulfuromonadia</taxon>
        <taxon>Desulfuromonadales</taxon>
        <taxon>Syntrophotaleaceae</taxon>
        <taxon>Syntrophotalea</taxon>
    </lineage>
</organism>
<evidence type="ECO:0000313" key="2">
    <source>
        <dbReference type="EMBL" id="APG27781.1"/>
    </source>
</evidence>
<dbReference type="PANTHER" id="PTHR35271:SF1">
    <property type="entry name" value="ABC TRANSPORTER, SUBSTRATE-BINDING LIPOPROTEIN"/>
    <property type="match status" value="1"/>
</dbReference>
<dbReference type="Pfam" id="PF04392">
    <property type="entry name" value="ABC_sub_bind"/>
    <property type="match status" value="1"/>
</dbReference>
<dbReference type="RefSeq" id="WP_083552889.1">
    <property type="nucleotide sequence ID" value="NZ_CP015519.1"/>
</dbReference>
<dbReference type="EMBL" id="CP015519">
    <property type="protein sequence ID" value="APG27781.1"/>
    <property type="molecule type" value="Genomic_DNA"/>
</dbReference>
<feature type="chain" id="PRO_5012250486" description="ABC transporter substrate-binding protein" evidence="1">
    <location>
        <begin position="23"/>
        <end position="334"/>
    </location>
</feature>
<dbReference type="AlphaFoldDB" id="A0A1L3GPB0"/>
<evidence type="ECO:0008006" key="4">
    <source>
        <dbReference type="Google" id="ProtNLM"/>
    </source>
</evidence>
<feature type="signal peptide" evidence="1">
    <location>
        <begin position="1"/>
        <end position="22"/>
    </location>
</feature>
<evidence type="ECO:0000256" key="1">
    <source>
        <dbReference type="SAM" id="SignalP"/>
    </source>
</evidence>